<evidence type="ECO:0000259" key="1">
    <source>
        <dbReference type="Pfam" id="PF17295"/>
    </source>
</evidence>
<keyword evidence="3" id="KW-1185">Reference proteome</keyword>
<evidence type="ECO:0000313" key="3">
    <source>
        <dbReference type="Proteomes" id="UP000298484"/>
    </source>
</evidence>
<sequence length="72" mass="8962">MIKYSMHYDQNQEQWFVERQERDYALHCGETFALYIGRRSIPCRLELADKWYVVMEDARFDLRENDQYTIYL</sequence>
<dbReference type="OrthoDB" id="9554183at2"/>
<dbReference type="AlphaFoldDB" id="A0A4Y9ABH3"/>
<name>A0A4Y9ABH3_9BACI</name>
<organism evidence="2 3">
    <name type="scientific">Lentibacillus salicampi</name>
    <dbReference type="NCBI Taxonomy" id="175306"/>
    <lineage>
        <taxon>Bacteria</taxon>
        <taxon>Bacillati</taxon>
        <taxon>Bacillota</taxon>
        <taxon>Bacilli</taxon>
        <taxon>Bacillales</taxon>
        <taxon>Bacillaceae</taxon>
        <taxon>Lentibacillus</taxon>
    </lineage>
</organism>
<dbReference type="Proteomes" id="UP000298484">
    <property type="component" value="Unassembled WGS sequence"/>
</dbReference>
<accession>A0A4Y9ABH3</accession>
<protein>
    <recommendedName>
        <fullName evidence="1">DUF5348 domain-containing protein</fullName>
    </recommendedName>
</protein>
<reference evidence="2 3" key="1">
    <citation type="submission" date="2019-03" db="EMBL/GenBank/DDBJ databases">
        <title>Genome sequence of Lentibacillus salicampi ATCC BAA-719.</title>
        <authorList>
            <person name="Maclea K.S."/>
            <person name="Simoes Junior M."/>
        </authorList>
    </citation>
    <scope>NUCLEOTIDE SEQUENCE [LARGE SCALE GENOMIC DNA]</scope>
    <source>
        <strain evidence="2 3">ATCC BAA-719</strain>
    </source>
</reference>
<evidence type="ECO:0000313" key="2">
    <source>
        <dbReference type="EMBL" id="TFJ92652.1"/>
    </source>
</evidence>
<dbReference type="EMBL" id="SRHY01000017">
    <property type="protein sequence ID" value="TFJ92652.1"/>
    <property type="molecule type" value="Genomic_DNA"/>
</dbReference>
<dbReference type="InterPro" id="IPR035255">
    <property type="entry name" value="DUF5348"/>
</dbReference>
<dbReference type="Pfam" id="PF17295">
    <property type="entry name" value="DUF5348"/>
    <property type="match status" value="1"/>
</dbReference>
<feature type="domain" description="DUF5348" evidence="1">
    <location>
        <begin position="5"/>
        <end position="69"/>
    </location>
</feature>
<gene>
    <name evidence="2" type="ORF">E4U82_10880</name>
</gene>
<dbReference type="Gene3D" id="2.40.10.390">
    <property type="match status" value="1"/>
</dbReference>
<proteinExistence type="predicted"/>
<comment type="caution">
    <text evidence="2">The sequence shown here is derived from an EMBL/GenBank/DDBJ whole genome shotgun (WGS) entry which is preliminary data.</text>
</comment>
<dbReference type="RefSeq" id="WP_135110212.1">
    <property type="nucleotide sequence ID" value="NZ_SRHY01000017.1"/>
</dbReference>